<dbReference type="Proteomes" id="UP000025047">
    <property type="component" value="Unassembled WGS sequence"/>
</dbReference>
<dbReference type="STRING" id="1122180.Lokhon_01626"/>
<keyword evidence="1 4" id="KW-0349">Heme</keyword>
<feature type="domain" description="Cytochrome c" evidence="6">
    <location>
        <begin position="24"/>
        <end position="134"/>
    </location>
</feature>
<sequence length="137" mass="14658">MRPFLPIILLIAGAAQAQDVEDPLSIEAGHDLYMVFCQSCHGPEARGDGPFAEMLKRAPPDLTRLSEQNGGSFPIASATRQIDGRDPLPGHGGDMPVFGPVFDTDFGTLSTQSGQPVLTSQSITDLIHWLETIQVTG</sequence>
<dbReference type="GO" id="GO:0009055">
    <property type="term" value="F:electron transfer activity"/>
    <property type="evidence" value="ECO:0007669"/>
    <property type="project" value="InterPro"/>
</dbReference>
<dbReference type="GO" id="GO:0020037">
    <property type="term" value="F:heme binding"/>
    <property type="evidence" value="ECO:0007669"/>
    <property type="project" value="InterPro"/>
</dbReference>
<dbReference type="EMBL" id="APGJ01000004">
    <property type="protein sequence ID" value="EYD72821.1"/>
    <property type="molecule type" value="Genomic_DNA"/>
</dbReference>
<keyword evidence="2 4" id="KW-0479">Metal-binding</keyword>
<gene>
    <name evidence="7" type="ORF">Lokhon_01626</name>
</gene>
<evidence type="ECO:0000313" key="8">
    <source>
        <dbReference type="Proteomes" id="UP000025047"/>
    </source>
</evidence>
<dbReference type="Gene3D" id="1.10.760.10">
    <property type="entry name" value="Cytochrome c-like domain"/>
    <property type="match status" value="1"/>
</dbReference>
<dbReference type="SUPFAM" id="SSF46626">
    <property type="entry name" value="Cytochrome c"/>
    <property type="match status" value="1"/>
</dbReference>
<evidence type="ECO:0000259" key="6">
    <source>
        <dbReference type="PROSITE" id="PS51007"/>
    </source>
</evidence>
<dbReference type="eggNOG" id="COG2863">
    <property type="taxonomic scope" value="Bacteria"/>
</dbReference>
<feature type="region of interest" description="Disordered" evidence="5">
    <location>
        <begin position="63"/>
        <end position="82"/>
    </location>
</feature>
<dbReference type="InterPro" id="IPR009056">
    <property type="entry name" value="Cyt_c-like_dom"/>
</dbReference>
<organism evidence="7 8">
    <name type="scientific">Limimaricola hongkongensis DSM 17492</name>
    <dbReference type="NCBI Taxonomy" id="1122180"/>
    <lineage>
        <taxon>Bacteria</taxon>
        <taxon>Pseudomonadati</taxon>
        <taxon>Pseudomonadota</taxon>
        <taxon>Alphaproteobacteria</taxon>
        <taxon>Rhodobacterales</taxon>
        <taxon>Paracoccaceae</taxon>
        <taxon>Limimaricola</taxon>
    </lineage>
</organism>
<evidence type="ECO:0000256" key="1">
    <source>
        <dbReference type="ARBA" id="ARBA00022617"/>
    </source>
</evidence>
<protein>
    <submittedName>
        <fullName evidence="7">Cytochrome c family protein, putative</fullName>
    </submittedName>
</protein>
<name>A0A017HEM4_9RHOB</name>
<dbReference type="OrthoDB" id="5514238at2"/>
<keyword evidence="3 4" id="KW-0408">Iron</keyword>
<dbReference type="Pfam" id="PF00034">
    <property type="entry name" value="Cytochrom_C"/>
    <property type="match status" value="1"/>
</dbReference>
<comment type="caution">
    <text evidence="7">The sequence shown here is derived from an EMBL/GenBank/DDBJ whole genome shotgun (WGS) entry which is preliminary data.</text>
</comment>
<evidence type="ECO:0000256" key="3">
    <source>
        <dbReference type="ARBA" id="ARBA00023004"/>
    </source>
</evidence>
<evidence type="ECO:0000256" key="5">
    <source>
        <dbReference type="SAM" id="MobiDB-lite"/>
    </source>
</evidence>
<dbReference type="PATRIC" id="fig|1122180.6.peg.1604"/>
<evidence type="ECO:0000313" key="7">
    <source>
        <dbReference type="EMBL" id="EYD72821.1"/>
    </source>
</evidence>
<dbReference type="InterPro" id="IPR036909">
    <property type="entry name" value="Cyt_c-like_dom_sf"/>
</dbReference>
<dbReference type="PROSITE" id="PS51007">
    <property type="entry name" value="CYTC"/>
    <property type="match status" value="1"/>
</dbReference>
<reference evidence="7 8" key="1">
    <citation type="submission" date="2013-03" db="EMBL/GenBank/DDBJ databases">
        <authorList>
            <person name="Fiebig A."/>
            <person name="Goeker M."/>
            <person name="Klenk H.-P.P."/>
        </authorList>
    </citation>
    <scope>NUCLEOTIDE SEQUENCE [LARGE SCALE GENOMIC DNA]</scope>
    <source>
        <strain evidence="7 8">DSM 17492</strain>
    </source>
</reference>
<evidence type="ECO:0000256" key="4">
    <source>
        <dbReference type="PROSITE-ProRule" id="PRU00433"/>
    </source>
</evidence>
<proteinExistence type="predicted"/>
<dbReference type="AlphaFoldDB" id="A0A017HEM4"/>
<dbReference type="HOGENOM" id="CLU_131567_0_0_5"/>
<evidence type="ECO:0000256" key="2">
    <source>
        <dbReference type="ARBA" id="ARBA00022723"/>
    </source>
</evidence>
<accession>A0A017HEM4</accession>
<dbReference type="RefSeq" id="WP_017929129.1">
    <property type="nucleotide sequence ID" value="NZ_KB822999.1"/>
</dbReference>
<dbReference type="GO" id="GO:0046872">
    <property type="term" value="F:metal ion binding"/>
    <property type="evidence" value="ECO:0007669"/>
    <property type="project" value="UniProtKB-KW"/>
</dbReference>
<keyword evidence="8" id="KW-1185">Reference proteome</keyword>